<keyword evidence="4" id="KW-0479">Metal-binding</keyword>
<keyword evidence="6" id="KW-0233">DNA recombination</keyword>
<dbReference type="GO" id="GO:0032196">
    <property type="term" value="P:transposition"/>
    <property type="evidence" value="ECO:0007669"/>
    <property type="project" value="UniProtKB-KW"/>
</dbReference>
<dbReference type="Pfam" id="PF13359">
    <property type="entry name" value="DDE_Tnp_4"/>
    <property type="match status" value="1"/>
</dbReference>
<comment type="caution">
    <text evidence="9">The sequence shown here is derived from an EMBL/GenBank/DDBJ whole genome shotgun (WGS) entry which is preliminary data.</text>
</comment>
<evidence type="ECO:0000256" key="6">
    <source>
        <dbReference type="ARBA" id="ARBA00023172"/>
    </source>
</evidence>
<organism evidence="9 10">
    <name type="scientific">Acinetobacter terrae</name>
    <dbReference type="NCBI Taxonomy" id="2731247"/>
    <lineage>
        <taxon>Bacteria</taxon>
        <taxon>Pseudomonadati</taxon>
        <taxon>Pseudomonadota</taxon>
        <taxon>Gammaproteobacteria</taxon>
        <taxon>Moraxellales</taxon>
        <taxon>Moraxellaceae</taxon>
        <taxon>Acinetobacter</taxon>
        <taxon>Acinetobacter Taxon 24</taxon>
    </lineage>
</organism>
<dbReference type="AlphaFoldDB" id="A0A7Y2RFV9"/>
<name>A0A7Y2RFV9_9GAMM</name>
<accession>A0A7Y2RFV9</accession>
<feature type="domain" description="DDE Tnp4" evidence="7">
    <location>
        <begin position="114"/>
        <end position="263"/>
    </location>
</feature>
<dbReference type="Proteomes" id="UP000569202">
    <property type="component" value="Unassembled WGS sequence"/>
</dbReference>
<protein>
    <submittedName>
        <fullName evidence="9">IS5 family transposase</fullName>
    </submittedName>
</protein>
<gene>
    <name evidence="9" type="ORF">HLH17_10280</name>
</gene>
<evidence type="ECO:0000259" key="7">
    <source>
        <dbReference type="Pfam" id="PF13359"/>
    </source>
</evidence>
<dbReference type="InterPro" id="IPR047959">
    <property type="entry name" value="Transpos_IS5"/>
</dbReference>
<comment type="similarity">
    <text evidence="2">Belongs to the transposase 11 family.</text>
</comment>
<dbReference type="GO" id="GO:0046872">
    <property type="term" value="F:metal ion binding"/>
    <property type="evidence" value="ECO:0007669"/>
    <property type="project" value="UniProtKB-KW"/>
</dbReference>
<dbReference type="NCBIfam" id="NF033581">
    <property type="entry name" value="transpos_IS5_4"/>
    <property type="match status" value="1"/>
</dbReference>
<evidence type="ECO:0000256" key="1">
    <source>
        <dbReference type="ARBA" id="ARBA00001968"/>
    </source>
</evidence>
<reference evidence="9 10" key="1">
    <citation type="submission" date="2020-04" db="EMBL/GenBank/DDBJ databases">
        <title>Acinetobacter Taxon 24.</title>
        <authorList>
            <person name="Nemec A."/>
            <person name="Radolfova-Krizova L."/>
            <person name="Higgins P.G."/>
            <person name="Spanelova P."/>
        </authorList>
    </citation>
    <scope>NUCLEOTIDE SEQUENCE [LARGE SCALE GENOMIC DNA]</scope>
    <source>
        <strain evidence="9 10">ANC 5380</strain>
    </source>
</reference>
<keyword evidence="5" id="KW-0238">DNA-binding</keyword>
<dbReference type="EMBL" id="JABERL010000024">
    <property type="protein sequence ID" value="NNH78043.1"/>
    <property type="molecule type" value="Genomic_DNA"/>
</dbReference>
<feature type="domain" description="Transposase Helix-turn-helix" evidence="8">
    <location>
        <begin position="44"/>
        <end position="91"/>
    </location>
</feature>
<evidence type="ECO:0000256" key="5">
    <source>
        <dbReference type="ARBA" id="ARBA00023125"/>
    </source>
</evidence>
<dbReference type="GO" id="GO:0003677">
    <property type="term" value="F:DNA binding"/>
    <property type="evidence" value="ECO:0007669"/>
    <property type="project" value="UniProtKB-KW"/>
</dbReference>
<dbReference type="GO" id="GO:0006310">
    <property type="term" value="P:DNA recombination"/>
    <property type="evidence" value="ECO:0007669"/>
    <property type="project" value="UniProtKB-KW"/>
</dbReference>
<dbReference type="PANTHER" id="PTHR23080">
    <property type="entry name" value="THAP DOMAIN PROTEIN"/>
    <property type="match status" value="1"/>
</dbReference>
<keyword evidence="3" id="KW-0815">Transposition</keyword>
<comment type="cofactor">
    <cofactor evidence="1">
        <name>a divalent metal cation</name>
        <dbReference type="ChEBI" id="CHEBI:60240"/>
    </cofactor>
</comment>
<evidence type="ECO:0000256" key="3">
    <source>
        <dbReference type="ARBA" id="ARBA00022578"/>
    </source>
</evidence>
<evidence type="ECO:0000313" key="9">
    <source>
        <dbReference type="EMBL" id="NNH78043.1"/>
    </source>
</evidence>
<dbReference type="InterPro" id="IPR027805">
    <property type="entry name" value="Transposase_HTH_dom"/>
</dbReference>
<evidence type="ECO:0000313" key="10">
    <source>
        <dbReference type="Proteomes" id="UP000569202"/>
    </source>
</evidence>
<dbReference type="Pfam" id="PF13613">
    <property type="entry name" value="HTH_Tnp_4"/>
    <property type="match status" value="1"/>
</dbReference>
<evidence type="ECO:0000256" key="2">
    <source>
        <dbReference type="ARBA" id="ARBA00010075"/>
    </source>
</evidence>
<evidence type="ECO:0000256" key="4">
    <source>
        <dbReference type="ARBA" id="ARBA00022723"/>
    </source>
</evidence>
<proteinExistence type="inferred from homology"/>
<dbReference type="InterPro" id="IPR027806">
    <property type="entry name" value="HARBI1_dom"/>
</dbReference>
<evidence type="ECO:0000259" key="8">
    <source>
        <dbReference type="Pfam" id="PF13613"/>
    </source>
</evidence>
<sequence length="271" mass="31582">MKYIDSNKLSDPQFKRYTGISWSTFYLMVEQLKKHVPTKGRPPKLSLEDQVLLCLSYWREYRTLFHVATSYGVSEPTASRIVRHVEDCLIQSNLFNLPKDLPEGEGIDWNVVIVDATEIPIQRPKKTQKKSYSGKKKTHTFKVQAMIHYKTQQILSLCSSRGAVHDFELFKRNIKLIPSEAFVLADKGYQGIYALHPNSLLPLKAKRRCKLDPELKIYNQEINKRRIGIEHVFGRLKTFKILAERYRNRAKRLGLRFNLIAGIYNLELSKK</sequence>